<comment type="subcellular location">
    <subcellularLocation>
        <location evidence="1">Cell membrane</location>
        <topology evidence="1">Multi-pass membrane protein</topology>
    </subcellularLocation>
</comment>
<keyword evidence="7 10" id="KW-1133">Transmembrane helix</keyword>
<dbReference type="GO" id="GO:0046677">
    <property type="term" value="P:response to antibiotic"/>
    <property type="evidence" value="ECO:0007669"/>
    <property type="project" value="UniProtKB-KW"/>
</dbReference>
<feature type="transmembrane region" description="Helical" evidence="10">
    <location>
        <begin position="200"/>
        <end position="221"/>
    </location>
</feature>
<dbReference type="AlphaFoldDB" id="A0A328UKX1"/>
<feature type="transmembrane region" description="Helical" evidence="10">
    <location>
        <begin position="326"/>
        <end position="349"/>
    </location>
</feature>
<comment type="similarity">
    <text evidence="2">Belongs to the multi antimicrobial extrusion (MATE) (TC 2.A.66.1) family. MepA subfamily.</text>
</comment>
<dbReference type="GO" id="GO:0005886">
    <property type="term" value="C:plasma membrane"/>
    <property type="evidence" value="ECO:0007669"/>
    <property type="project" value="UniProtKB-SubCell"/>
</dbReference>
<reference evidence="11 12" key="1">
    <citation type="submission" date="2018-06" db="EMBL/GenBank/DDBJ databases">
        <title>Noncontiguous genome sequence of Ruminococcaceae bacterium ASD2818.</title>
        <authorList>
            <person name="Chaplin A.V."/>
            <person name="Sokolova S.R."/>
            <person name="Kochetkova T.O."/>
            <person name="Goltsov A.Y."/>
            <person name="Trofimov D.Y."/>
            <person name="Efimov B.A."/>
        </authorList>
    </citation>
    <scope>NUCLEOTIDE SEQUENCE [LARGE SCALE GENOMIC DNA]</scope>
    <source>
        <strain evidence="11 12">ASD2818</strain>
    </source>
</reference>
<dbReference type="CDD" id="cd13143">
    <property type="entry name" value="MATE_MepA_like"/>
    <property type="match status" value="1"/>
</dbReference>
<gene>
    <name evidence="11" type="ORF">DPQ25_04225</name>
</gene>
<dbReference type="GO" id="GO:0042910">
    <property type="term" value="F:xenobiotic transmembrane transporter activity"/>
    <property type="evidence" value="ECO:0007669"/>
    <property type="project" value="InterPro"/>
</dbReference>
<dbReference type="InterPro" id="IPR048279">
    <property type="entry name" value="MdtK-like"/>
</dbReference>
<evidence type="ECO:0000256" key="5">
    <source>
        <dbReference type="ARBA" id="ARBA00022475"/>
    </source>
</evidence>
<sequence length="467" mass="49990">MTAAETGTRKANLGEGALGPLLFRYALPGVIAMLASALYNIVDQVFIGNGIGVHGNAATNVAFPLTTLCTAVALLLGNGAAANFNLTMGAGKKQQAAKIAGNAVTLLLLLGIFLCIGVRIFLEPLMHLFGATPDVLDYALTYTGITSFGFPFVILATGGSALIRSDGSPHYSMACMLSGAVINTILDPLLIFQFNMGMAGAALATVLGQAVSGVMALAYLLRFRSVKLQKGDFALSARSCGRIARLGASDFLNQLAMMLVQIVLNNTMTYYGARSLYGKEIPLACAGIISKAGMIFFSIIIGISQGMQPIAGFNYGAKKYRRVMQAYRLGITAASVISVCGFLCFQLFPRQIIALFGSGSDVYFQFAERYFRIYMFATFLNGIQPITSKFFSSIGKAPKGIFLALTRQFLFLLPLILILPLFGGIEGVMFAGPIADTVAALFSLLFIYWEFRRLRLLDQNKPAAGAR</sequence>
<dbReference type="EMBL" id="QLYR01000001">
    <property type="protein sequence ID" value="RAQ30850.1"/>
    <property type="molecule type" value="Genomic_DNA"/>
</dbReference>
<evidence type="ECO:0000256" key="6">
    <source>
        <dbReference type="ARBA" id="ARBA00022692"/>
    </source>
</evidence>
<feature type="transmembrane region" description="Helical" evidence="10">
    <location>
        <begin position="99"/>
        <end position="122"/>
    </location>
</feature>
<dbReference type="InterPro" id="IPR002528">
    <property type="entry name" value="MATE_fam"/>
</dbReference>
<accession>A0A328UKX1</accession>
<comment type="caution">
    <text evidence="11">The sequence shown here is derived from an EMBL/GenBank/DDBJ whole genome shotgun (WGS) entry which is preliminary data.</text>
</comment>
<evidence type="ECO:0000256" key="8">
    <source>
        <dbReference type="ARBA" id="ARBA00023136"/>
    </source>
</evidence>
<evidence type="ECO:0000256" key="9">
    <source>
        <dbReference type="ARBA" id="ARBA00023251"/>
    </source>
</evidence>
<feature type="transmembrane region" description="Helical" evidence="10">
    <location>
        <begin position="62"/>
        <end position="87"/>
    </location>
</feature>
<evidence type="ECO:0000256" key="4">
    <source>
        <dbReference type="ARBA" id="ARBA00022448"/>
    </source>
</evidence>
<feature type="transmembrane region" description="Helical" evidence="10">
    <location>
        <begin position="142"/>
        <end position="163"/>
    </location>
</feature>
<dbReference type="Pfam" id="PF01554">
    <property type="entry name" value="MatE"/>
    <property type="match status" value="2"/>
</dbReference>
<feature type="transmembrane region" description="Helical" evidence="10">
    <location>
        <begin position="175"/>
        <end position="194"/>
    </location>
</feature>
<dbReference type="PIRSF" id="PIRSF006603">
    <property type="entry name" value="DinF"/>
    <property type="match status" value="1"/>
</dbReference>
<dbReference type="Proteomes" id="UP000249377">
    <property type="component" value="Unassembled WGS sequence"/>
</dbReference>
<feature type="transmembrane region" description="Helical" evidence="10">
    <location>
        <begin position="251"/>
        <end position="269"/>
    </location>
</feature>
<name>A0A328UKX1_9FIRM</name>
<feature type="transmembrane region" description="Helical" evidence="10">
    <location>
        <begin position="369"/>
        <end position="388"/>
    </location>
</feature>
<keyword evidence="6 10" id="KW-0812">Transmembrane</keyword>
<dbReference type="RefSeq" id="WP_112332043.1">
    <property type="nucleotide sequence ID" value="NZ_QLYR01000001.1"/>
</dbReference>
<evidence type="ECO:0000313" key="12">
    <source>
        <dbReference type="Proteomes" id="UP000249377"/>
    </source>
</evidence>
<keyword evidence="9" id="KW-0046">Antibiotic resistance</keyword>
<keyword evidence="4" id="KW-0813">Transport</keyword>
<feature type="transmembrane region" description="Helical" evidence="10">
    <location>
        <begin position="281"/>
        <end position="305"/>
    </location>
</feature>
<evidence type="ECO:0000256" key="1">
    <source>
        <dbReference type="ARBA" id="ARBA00004651"/>
    </source>
</evidence>
<keyword evidence="12" id="KW-1185">Reference proteome</keyword>
<dbReference type="GO" id="GO:0015297">
    <property type="term" value="F:antiporter activity"/>
    <property type="evidence" value="ECO:0007669"/>
    <property type="project" value="InterPro"/>
</dbReference>
<keyword evidence="8 10" id="KW-0472">Membrane</keyword>
<feature type="transmembrane region" description="Helical" evidence="10">
    <location>
        <begin position="428"/>
        <end position="449"/>
    </location>
</feature>
<evidence type="ECO:0000313" key="11">
    <source>
        <dbReference type="EMBL" id="RAQ30850.1"/>
    </source>
</evidence>
<evidence type="ECO:0000256" key="3">
    <source>
        <dbReference type="ARBA" id="ARBA00022106"/>
    </source>
</evidence>
<evidence type="ECO:0000256" key="10">
    <source>
        <dbReference type="SAM" id="Phobius"/>
    </source>
</evidence>
<organism evidence="11 12">
    <name type="scientific">Hydrogeniiclostridium mannosilyticum</name>
    <dbReference type="NCBI Taxonomy" id="2764322"/>
    <lineage>
        <taxon>Bacteria</taxon>
        <taxon>Bacillati</taxon>
        <taxon>Bacillota</taxon>
        <taxon>Clostridia</taxon>
        <taxon>Eubacteriales</taxon>
        <taxon>Acutalibacteraceae</taxon>
        <taxon>Hydrogeniiclostridium</taxon>
    </lineage>
</organism>
<feature type="transmembrane region" description="Helical" evidence="10">
    <location>
        <begin position="21"/>
        <end position="42"/>
    </location>
</feature>
<feature type="transmembrane region" description="Helical" evidence="10">
    <location>
        <begin position="400"/>
        <end position="422"/>
    </location>
</feature>
<dbReference type="PANTHER" id="PTHR43823">
    <property type="entry name" value="SPORULATION PROTEIN YKVU"/>
    <property type="match status" value="1"/>
</dbReference>
<evidence type="ECO:0000256" key="2">
    <source>
        <dbReference type="ARBA" id="ARBA00008417"/>
    </source>
</evidence>
<dbReference type="InterPro" id="IPR045070">
    <property type="entry name" value="MATE_MepA-like"/>
</dbReference>
<evidence type="ECO:0000256" key="7">
    <source>
        <dbReference type="ARBA" id="ARBA00022989"/>
    </source>
</evidence>
<protein>
    <recommendedName>
        <fullName evidence="3">Multidrug export protein MepA</fullName>
    </recommendedName>
</protein>
<dbReference type="PANTHER" id="PTHR43823:SF3">
    <property type="entry name" value="MULTIDRUG EXPORT PROTEIN MEPA"/>
    <property type="match status" value="1"/>
</dbReference>
<dbReference type="InterPro" id="IPR051327">
    <property type="entry name" value="MATE_MepA_subfamily"/>
</dbReference>
<proteinExistence type="inferred from homology"/>
<keyword evidence="5" id="KW-1003">Cell membrane</keyword>